<evidence type="ECO:0000313" key="1">
    <source>
        <dbReference type="EMBL" id="CAE0341795.1"/>
    </source>
</evidence>
<name>A0A7S3IZJ5_9SPIT</name>
<sequence>MRENDLKLLLPIETDREAQLTQAEEDQNDEPLKNHIRRKSCCCTFCGEMRIKHKGFDVIFAHEMVSVVKLPKFKFQFGKMKRKGFVSNHRFSLNILPEIGSKIQQSFSKQRGDSVKQSLNSVRSNPRQSKFNQNNENKTKVLSKFADWNQIVGVDDSGKLSRVSIACYQT</sequence>
<reference evidence="1" key="1">
    <citation type="submission" date="2021-01" db="EMBL/GenBank/DDBJ databases">
        <authorList>
            <person name="Corre E."/>
            <person name="Pelletier E."/>
            <person name="Niang G."/>
            <person name="Scheremetjew M."/>
            <person name="Finn R."/>
            <person name="Kale V."/>
            <person name="Holt S."/>
            <person name="Cochrane G."/>
            <person name="Meng A."/>
            <person name="Brown T."/>
            <person name="Cohen L."/>
        </authorList>
    </citation>
    <scope>NUCLEOTIDE SEQUENCE</scope>
    <source>
        <strain evidence="1">FSP1.4</strain>
    </source>
</reference>
<proteinExistence type="predicted"/>
<protein>
    <submittedName>
        <fullName evidence="1">Uncharacterized protein</fullName>
    </submittedName>
</protein>
<gene>
    <name evidence="1" type="ORF">EHAR0213_LOCUS702</name>
</gene>
<dbReference type="AlphaFoldDB" id="A0A7S3IZJ5"/>
<organism evidence="1">
    <name type="scientific">Euplotes harpa</name>
    <dbReference type="NCBI Taxonomy" id="151035"/>
    <lineage>
        <taxon>Eukaryota</taxon>
        <taxon>Sar</taxon>
        <taxon>Alveolata</taxon>
        <taxon>Ciliophora</taxon>
        <taxon>Intramacronucleata</taxon>
        <taxon>Spirotrichea</taxon>
        <taxon>Hypotrichia</taxon>
        <taxon>Euplotida</taxon>
        <taxon>Euplotidae</taxon>
        <taxon>Euplotes</taxon>
    </lineage>
</organism>
<dbReference type="EMBL" id="HBII01001551">
    <property type="protein sequence ID" value="CAE0341795.1"/>
    <property type="molecule type" value="Transcribed_RNA"/>
</dbReference>
<accession>A0A7S3IZJ5</accession>